<dbReference type="KEGG" id="sus:Acid_6515"/>
<keyword evidence="1" id="KW-0732">Signal</keyword>
<dbReference type="PANTHER" id="PTHR35580:SF1">
    <property type="entry name" value="PHYTASE-LIKE DOMAIN-CONTAINING PROTEIN"/>
    <property type="match status" value="1"/>
</dbReference>
<proteinExistence type="predicted"/>
<organism evidence="4">
    <name type="scientific">Solibacter usitatus (strain Ellin6076)</name>
    <dbReference type="NCBI Taxonomy" id="234267"/>
    <lineage>
        <taxon>Bacteria</taxon>
        <taxon>Pseudomonadati</taxon>
        <taxon>Acidobacteriota</taxon>
        <taxon>Terriglobia</taxon>
        <taxon>Bryobacterales</taxon>
        <taxon>Solibacteraceae</taxon>
        <taxon>Candidatus Solibacter</taxon>
    </lineage>
</organism>
<gene>
    <name evidence="4" type="ordered locus">Acid_6515</name>
</gene>
<dbReference type="Pfam" id="PF01833">
    <property type="entry name" value="TIG"/>
    <property type="match status" value="1"/>
</dbReference>
<dbReference type="HOGENOM" id="CLU_003594_0_0_0"/>
<sequence length="880" mass="89040" precursor="true">MRVLAFAILTAAVAGAHGKLPMAFEANQGQTSAEVQYIAHGNGYAVTLTSDKAELISHGGRLSTTFLGAGPVTPETETPLPGVVNYLVGNAVSWRTGIPTYARVRYRNVYPGIDVVYYGRDGHLEYDFILAPGADPRRIAVRFDGAQRLSLDRAGDLLLATAAGEIRQHRPELYQEAHGVRRTIPGRYILRGQTIRFDVGAYDRALPLVIDPTLTWASYFGGGTADQILAVTTDSSGNVYATGSTVSTRGDYDAFITKTNSSGTTAILTTLVGGTLGDDEGHGIAVDSAGNMYLSGVTGADDFPIVVLPTSIAGLGYDAFVTKVDPTGKTYLYAGYIGGSGDDVGFALALDPNNNLWIAGATTSTNFPLSRTGTQRTLAGGIDGFISEFDPNGALLYSSYLGGSGDDYIFGIGLDATGNVYTAGSTASTDFPGPSSGLQSTNGGGVDAWVARMSPGGALVWSTYLGGSGDDEAAGLAVDGSGTTYITGDTASSNFPTANAFQATFGGGPRDIIAAKISPDGKTLLYSSFLGGSGDEIGNAIGIDFSGNAYIGGSTNSTNFPSNFGFQTANKGGVDGTISGISADGKTLQFSSYIGGATDDYVEAVAVNCTTGLLIGGQTTSTAFPTTAGVIQPKFGGGGSDGFLAQIAAGTATTVISPGGIVNAATSSPTPVSPGSLVSIYGANLAGGVFNASSTPLSNTLGGTTVTVNGATVPLIYVSPGQINFQLPYEVSAGTASATVAAGCGTSTAVSFQVAPAAPYLLLAADGSALVQNQDFSFNSSTNAAPKGSVVTAYLIGIGPLDNPVATGAAASTTSLSTATSPAKATIGGFDTSIKFLGLTPGFVGLAQANLEIPNLSPGKYPIVITVGGVDSNAGTLWVK</sequence>
<dbReference type="EMBL" id="CP000473">
    <property type="protein sequence ID" value="ABJ87439.1"/>
    <property type="molecule type" value="Genomic_DNA"/>
</dbReference>
<reference evidence="4" key="1">
    <citation type="submission" date="2006-10" db="EMBL/GenBank/DDBJ databases">
        <title>Complete sequence of Solibacter usitatus Ellin6076.</title>
        <authorList>
            <consortium name="US DOE Joint Genome Institute"/>
            <person name="Copeland A."/>
            <person name="Lucas S."/>
            <person name="Lapidus A."/>
            <person name="Barry K."/>
            <person name="Detter J.C."/>
            <person name="Glavina del Rio T."/>
            <person name="Hammon N."/>
            <person name="Israni S."/>
            <person name="Dalin E."/>
            <person name="Tice H."/>
            <person name="Pitluck S."/>
            <person name="Thompson L.S."/>
            <person name="Brettin T."/>
            <person name="Bruce D."/>
            <person name="Han C."/>
            <person name="Tapia R."/>
            <person name="Gilna P."/>
            <person name="Schmutz J."/>
            <person name="Larimer F."/>
            <person name="Land M."/>
            <person name="Hauser L."/>
            <person name="Kyrpides N."/>
            <person name="Mikhailova N."/>
            <person name="Janssen P.H."/>
            <person name="Kuske C.R."/>
            <person name="Richardson P."/>
        </authorList>
    </citation>
    <scope>NUCLEOTIDE SEQUENCE</scope>
    <source>
        <strain evidence="4">Ellin6076</strain>
    </source>
</reference>
<dbReference type="InterPro" id="IPR013783">
    <property type="entry name" value="Ig-like_fold"/>
</dbReference>
<dbReference type="NCBIfam" id="TIGR03437">
    <property type="entry name" value="Soli_cterm"/>
    <property type="match status" value="1"/>
</dbReference>
<dbReference type="Gene3D" id="2.60.40.10">
    <property type="entry name" value="Immunoglobulins"/>
    <property type="match status" value="1"/>
</dbReference>
<dbReference type="STRING" id="234267.Acid_6515"/>
<evidence type="ECO:0000259" key="2">
    <source>
        <dbReference type="Pfam" id="PF01833"/>
    </source>
</evidence>
<name>Q01SD1_SOLUE</name>
<dbReference type="PANTHER" id="PTHR35580">
    <property type="entry name" value="CELL SURFACE GLYCOPROTEIN (S-LAYER PROTEIN)-LIKE PROTEIN"/>
    <property type="match status" value="1"/>
</dbReference>
<dbReference type="eggNOG" id="COG1404">
    <property type="taxonomic scope" value="Bacteria"/>
</dbReference>
<feature type="domain" description="DUF7948" evidence="3">
    <location>
        <begin position="24"/>
        <end position="213"/>
    </location>
</feature>
<feature type="domain" description="IPT/TIG" evidence="2">
    <location>
        <begin position="668"/>
        <end position="753"/>
    </location>
</feature>
<evidence type="ECO:0000313" key="4">
    <source>
        <dbReference type="EMBL" id="ABJ87439.1"/>
    </source>
</evidence>
<dbReference type="InterPro" id="IPR052918">
    <property type="entry name" value="Motility_Chemotaxis_Reg"/>
</dbReference>
<dbReference type="eggNOG" id="COG3386">
    <property type="taxonomic scope" value="Bacteria"/>
</dbReference>
<dbReference type="Pfam" id="PF25778">
    <property type="entry name" value="DUF7948"/>
    <property type="match status" value="1"/>
</dbReference>
<dbReference type="SUPFAM" id="SSF101898">
    <property type="entry name" value="NHL repeat"/>
    <property type="match status" value="1"/>
</dbReference>
<dbReference type="AlphaFoldDB" id="Q01SD1"/>
<dbReference type="InterPro" id="IPR002909">
    <property type="entry name" value="IPT_dom"/>
</dbReference>
<feature type="chain" id="PRO_5004163307" description="IPT/TIG domain-containing protein" evidence="1">
    <location>
        <begin position="17"/>
        <end position="880"/>
    </location>
</feature>
<dbReference type="SUPFAM" id="SSF81296">
    <property type="entry name" value="E set domains"/>
    <property type="match status" value="1"/>
</dbReference>
<dbReference type="InParanoid" id="Q01SD1"/>
<dbReference type="OrthoDB" id="127173at2"/>
<feature type="signal peptide" evidence="1">
    <location>
        <begin position="1"/>
        <end position="16"/>
    </location>
</feature>
<dbReference type="InterPro" id="IPR014756">
    <property type="entry name" value="Ig_E-set"/>
</dbReference>
<dbReference type="InterPro" id="IPR057708">
    <property type="entry name" value="DUF7948"/>
</dbReference>
<accession>Q01SD1</accession>
<evidence type="ECO:0008006" key="5">
    <source>
        <dbReference type="Google" id="ProtNLM"/>
    </source>
</evidence>
<dbReference type="InterPro" id="IPR017803">
    <property type="entry name" value="CHP03437_C"/>
</dbReference>
<protein>
    <recommendedName>
        <fullName evidence="5">IPT/TIG domain-containing protein</fullName>
    </recommendedName>
</protein>
<evidence type="ECO:0000256" key="1">
    <source>
        <dbReference type="SAM" id="SignalP"/>
    </source>
</evidence>
<evidence type="ECO:0000259" key="3">
    <source>
        <dbReference type="Pfam" id="PF25778"/>
    </source>
</evidence>
<dbReference type="Pfam" id="PF06739">
    <property type="entry name" value="SBBP"/>
    <property type="match status" value="4"/>
</dbReference>
<dbReference type="InterPro" id="IPR010620">
    <property type="entry name" value="SBBP_repeat"/>
</dbReference>